<dbReference type="Proteomes" id="UP001164693">
    <property type="component" value="Chromosome"/>
</dbReference>
<feature type="transmembrane region" description="Helical" evidence="1">
    <location>
        <begin position="198"/>
        <end position="218"/>
    </location>
</feature>
<dbReference type="RefSeq" id="WP_269443284.1">
    <property type="nucleotide sequence ID" value="NZ_CP097463.1"/>
</dbReference>
<dbReference type="InterPro" id="IPR021125">
    <property type="entry name" value="DUF2127"/>
</dbReference>
<proteinExistence type="predicted"/>
<evidence type="ECO:0000313" key="2">
    <source>
        <dbReference type="EMBL" id="WAX56751.1"/>
    </source>
</evidence>
<gene>
    <name evidence="2" type="ORF">M6B22_19810</name>
</gene>
<evidence type="ECO:0000256" key="1">
    <source>
        <dbReference type="SAM" id="Phobius"/>
    </source>
</evidence>
<keyword evidence="1" id="KW-1133">Transmembrane helix</keyword>
<evidence type="ECO:0000313" key="3">
    <source>
        <dbReference type="Proteomes" id="UP001164693"/>
    </source>
</evidence>
<dbReference type="Pfam" id="PF09900">
    <property type="entry name" value="DUF2127"/>
    <property type="match status" value="1"/>
</dbReference>
<keyword evidence="1" id="KW-0812">Transmembrane</keyword>
<keyword evidence="1" id="KW-0472">Membrane</keyword>
<sequence length="256" mass="28260">MDWNLRSCSRHGHLTYRPDEAEFRTKLEASTPLGEAWRCLRCGSYVLGAPHGAGPAEQAPVLLRGKALRAAFILRALALERWVRGIVLVLLGVGVLRLKSTQVGLHQLFERDLKSLQPFFDQIHFNVSDSSTIHAIEKALNAKPSTLNLIAAGLMVYGALQITEGVGLWSLRRWGEYVAVVGTTIFIPLEVYELTEKLSWLKVTILVVNVAAVLYLLFSKRLFGIRGGHAAYERSLHEVSLLEVEHSAAGPAGERG</sequence>
<keyword evidence="3" id="KW-1185">Reference proteome</keyword>
<accession>A0ABY7K0V4</accession>
<reference evidence="2" key="1">
    <citation type="submission" date="2022-05" db="EMBL/GenBank/DDBJ databases">
        <title>Jatrophihabitans sp. SB3-54 whole genome sequence.</title>
        <authorList>
            <person name="Suh M.K."/>
            <person name="Eom M.K."/>
            <person name="Kim J.S."/>
            <person name="Kim H.S."/>
            <person name="Do H.E."/>
            <person name="Shin Y.K."/>
            <person name="Lee J.-S."/>
        </authorList>
    </citation>
    <scope>NUCLEOTIDE SEQUENCE</scope>
    <source>
        <strain evidence="2">SB3-54</strain>
    </source>
</reference>
<feature type="transmembrane region" description="Helical" evidence="1">
    <location>
        <begin position="145"/>
        <end position="162"/>
    </location>
</feature>
<dbReference type="EMBL" id="CP097463">
    <property type="protein sequence ID" value="WAX56751.1"/>
    <property type="molecule type" value="Genomic_DNA"/>
</dbReference>
<protein>
    <submittedName>
        <fullName evidence="2">DUF2127 domain-containing protein</fullName>
    </submittedName>
</protein>
<organism evidence="2 3">
    <name type="scientific">Jatrophihabitans cynanchi</name>
    <dbReference type="NCBI Taxonomy" id="2944128"/>
    <lineage>
        <taxon>Bacteria</taxon>
        <taxon>Bacillati</taxon>
        <taxon>Actinomycetota</taxon>
        <taxon>Actinomycetes</taxon>
        <taxon>Jatrophihabitantales</taxon>
        <taxon>Jatrophihabitantaceae</taxon>
        <taxon>Jatrophihabitans</taxon>
    </lineage>
</organism>
<name>A0ABY7K0V4_9ACTN</name>